<dbReference type="AlphaFoldDB" id="A0A345NPC9"/>
<dbReference type="RefSeq" id="WP_114928793.1">
    <property type="nucleotide sequence ID" value="NZ_CP031229.1"/>
</dbReference>
<dbReference type="InterPro" id="IPR001173">
    <property type="entry name" value="Glyco_trans_2-like"/>
</dbReference>
<accession>A0A345NPC9</accession>
<dbReference type="Gene3D" id="3.90.550.10">
    <property type="entry name" value="Spore Coat Polysaccharide Biosynthesis Protein SpsA, Chain A"/>
    <property type="match status" value="1"/>
</dbReference>
<sequence length="287" mass="31604">MDSQRVSVVIPCYNDAPEHLRQCVDSAAGQTHADVEVIVVNDGSNEESTLRALRSLNGVVLLEQENAGPGAAFNTGIAAATGTYVLPLGADDYMAPDMVELLLSRLRGAGPDVVGVYPVVEFRGERSGLMPAPPSVTLQDIAVRNRVVANTLFRRSQWELAGGYGAFNDCSEDWYFWGVLLGRTGGRLVQEPGARFFYRVRPGSRNSVNRGVERKENARRHIVEALPDRAAELYLSAARQADDAIAEADRYRSFVEGWRRRLGPVAPAYKHGHKLLTQLSRWRRPGS</sequence>
<keyword evidence="3" id="KW-1185">Reference proteome</keyword>
<keyword evidence="2" id="KW-0808">Transferase</keyword>
<dbReference type="PANTHER" id="PTHR43685">
    <property type="entry name" value="GLYCOSYLTRANSFERASE"/>
    <property type="match status" value="1"/>
</dbReference>
<dbReference type="CDD" id="cd00761">
    <property type="entry name" value="Glyco_tranf_GTA_type"/>
    <property type="match status" value="1"/>
</dbReference>
<proteinExistence type="predicted"/>
<dbReference type="KEGG" id="orn:DV701_12860"/>
<feature type="domain" description="Glycosyltransferase 2-like" evidence="1">
    <location>
        <begin position="7"/>
        <end position="125"/>
    </location>
</feature>
<reference evidence="2 3" key="1">
    <citation type="submission" date="2018-07" db="EMBL/GenBank/DDBJ databases">
        <title>Complete genome sequencing of Ornithinimicrobium sp. AMA3305.</title>
        <authorList>
            <person name="Bae J.-W."/>
        </authorList>
    </citation>
    <scope>NUCLEOTIDE SEQUENCE [LARGE SCALE GENOMIC DNA]</scope>
    <source>
        <strain evidence="2 3">AMA3305</strain>
    </source>
</reference>
<evidence type="ECO:0000259" key="1">
    <source>
        <dbReference type="Pfam" id="PF00535"/>
    </source>
</evidence>
<dbReference type="EMBL" id="CP031229">
    <property type="protein sequence ID" value="AXH96887.1"/>
    <property type="molecule type" value="Genomic_DNA"/>
</dbReference>
<dbReference type="Pfam" id="PF00535">
    <property type="entry name" value="Glycos_transf_2"/>
    <property type="match status" value="1"/>
</dbReference>
<organism evidence="2 3">
    <name type="scientific">Ornithinimicrobium avium</name>
    <dbReference type="NCBI Taxonomy" id="2283195"/>
    <lineage>
        <taxon>Bacteria</taxon>
        <taxon>Bacillati</taxon>
        <taxon>Actinomycetota</taxon>
        <taxon>Actinomycetes</taxon>
        <taxon>Micrococcales</taxon>
        <taxon>Ornithinimicrobiaceae</taxon>
        <taxon>Ornithinimicrobium</taxon>
    </lineage>
</organism>
<dbReference type="PANTHER" id="PTHR43685:SF2">
    <property type="entry name" value="GLYCOSYLTRANSFERASE 2-LIKE DOMAIN-CONTAINING PROTEIN"/>
    <property type="match status" value="1"/>
</dbReference>
<evidence type="ECO:0000313" key="3">
    <source>
        <dbReference type="Proteomes" id="UP000253790"/>
    </source>
</evidence>
<dbReference type="GO" id="GO:0044010">
    <property type="term" value="P:single-species biofilm formation"/>
    <property type="evidence" value="ECO:0007669"/>
    <property type="project" value="TreeGrafter"/>
</dbReference>
<gene>
    <name evidence="2" type="ORF">DV701_12860</name>
</gene>
<dbReference type="InterPro" id="IPR050834">
    <property type="entry name" value="Glycosyltransf_2"/>
</dbReference>
<dbReference type="Proteomes" id="UP000253790">
    <property type="component" value="Chromosome"/>
</dbReference>
<dbReference type="SUPFAM" id="SSF53448">
    <property type="entry name" value="Nucleotide-diphospho-sugar transferases"/>
    <property type="match status" value="1"/>
</dbReference>
<protein>
    <submittedName>
        <fullName evidence="2">Glycosyltransferase family 2 protein</fullName>
    </submittedName>
</protein>
<dbReference type="OrthoDB" id="9803627at2"/>
<dbReference type="GO" id="GO:0016740">
    <property type="term" value="F:transferase activity"/>
    <property type="evidence" value="ECO:0007669"/>
    <property type="project" value="UniProtKB-KW"/>
</dbReference>
<name>A0A345NPC9_9MICO</name>
<dbReference type="InterPro" id="IPR029044">
    <property type="entry name" value="Nucleotide-diphossugar_trans"/>
</dbReference>
<evidence type="ECO:0000313" key="2">
    <source>
        <dbReference type="EMBL" id="AXH96887.1"/>
    </source>
</evidence>